<evidence type="ECO:0000256" key="3">
    <source>
        <dbReference type="ARBA" id="ARBA00022692"/>
    </source>
</evidence>
<evidence type="ECO:0000259" key="8">
    <source>
        <dbReference type="PROSITE" id="PS50850"/>
    </source>
</evidence>
<keyword evidence="10" id="KW-1185">Reference proteome</keyword>
<evidence type="ECO:0000313" key="10">
    <source>
        <dbReference type="Proteomes" id="UP001642406"/>
    </source>
</evidence>
<evidence type="ECO:0000256" key="2">
    <source>
        <dbReference type="ARBA" id="ARBA00022448"/>
    </source>
</evidence>
<evidence type="ECO:0000256" key="7">
    <source>
        <dbReference type="SAM" id="Phobius"/>
    </source>
</evidence>
<feature type="transmembrane region" description="Helical" evidence="7">
    <location>
        <begin position="446"/>
        <end position="467"/>
    </location>
</feature>
<dbReference type="PANTHER" id="PTHR43791">
    <property type="entry name" value="PERMEASE-RELATED"/>
    <property type="match status" value="1"/>
</dbReference>
<feature type="transmembrane region" description="Helical" evidence="7">
    <location>
        <begin position="321"/>
        <end position="344"/>
    </location>
</feature>
<protein>
    <recommendedName>
        <fullName evidence="8">Major facilitator superfamily (MFS) profile domain-containing protein</fullName>
    </recommendedName>
</protein>
<proteinExistence type="predicted"/>
<evidence type="ECO:0000256" key="5">
    <source>
        <dbReference type="ARBA" id="ARBA00023136"/>
    </source>
</evidence>
<dbReference type="SUPFAM" id="SSF103473">
    <property type="entry name" value="MFS general substrate transporter"/>
    <property type="match status" value="1"/>
</dbReference>
<keyword evidence="4 7" id="KW-1133">Transmembrane helix</keyword>
<feature type="domain" description="Major facilitator superfamily (MFS) profile" evidence="8">
    <location>
        <begin position="65"/>
        <end position="504"/>
    </location>
</feature>
<feature type="transmembrane region" description="Helical" evidence="7">
    <location>
        <begin position="131"/>
        <end position="150"/>
    </location>
</feature>
<sequence>MSASDSSSAKDAEKGGLSSMPAPVADTAAAFVSEHNPEYERFLELDAHFQGEERKKFIRKVDWRLLPTLSFLYLMCSLDKSNAGNAKLFGFLTDVGMTSTQFNLALMYLFFTYGLCEPVSNVMLRRLGPKIWFPIIVTSWGLITTLTCLVRNYGSYVAIRLVLGLTEAGLYPGSYFILSNWYAPRELATRMAIFYGANTAAGAFGGVIAYGVGNLDGAHGWRAWKWLFLIEGVITMVAGLSTLFFLPHFPHQYQPSTKTSSDGASVTTPAKTSRYFSSLELEFAYLRIKYVAGPNPPTYTFRWSDVIAAAKDRKTYFMMMLFWWGGSIPTYSLSYTLPTMILNLGYTAVKAQALSTPPYIFATIICVFVGWMSDRFQRRYVSIMSCYVLGLVGIILLWVTVHYKHLAGVSYFAIFLAAAGYSAQAPIVGAWTAVNVLNPSKRAAAIGLLMLFGSVGGGSIGSNIYLASEAPTYPLGFGFSVGATVLGAMIPATIHWWLMRRENARRATLDVDAVQAQYTPAELSEMGENSPLFRYTL</sequence>
<evidence type="ECO:0000256" key="1">
    <source>
        <dbReference type="ARBA" id="ARBA00004141"/>
    </source>
</evidence>
<gene>
    <name evidence="9" type="ORF">SBRCBS47491_009986</name>
</gene>
<dbReference type="InterPro" id="IPR011701">
    <property type="entry name" value="MFS"/>
</dbReference>
<keyword evidence="5 7" id="KW-0472">Membrane</keyword>
<accession>A0ABP0D2X9</accession>
<dbReference type="InterPro" id="IPR036259">
    <property type="entry name" value="MFS_trans_sf"/>
</dbReference>
<feature type="region of interest" description="Disordered" evidence="6">
    <location>
        <begin position="1"/>
        <end position="21"/>
    </location>
</feature>
<reference evidence="9 10" key="1">
    <citation type="submission" date="2024-01" db="EMBL/GenBank/DDBJ databases">
        <authorList>
            <person name="Allen C."/>
            <person name="Tagirdzhanova G."/>
        </authorList>
    </citation>
    <scope>NUCLEOTIDE SEQUENCE [LARGE SCALE GENOMIC DNA]</scope>
</reference>
<evidence type="ECO:0000313" key="9">
    <source>
        <dbReference type="EMBL" id="CAK7237470.1"/>
    </source>
</evidence>
<dbReference type="Proteomes" id="UP001642406">
    <property type="component" value="Unassembled WGS sequence"/>
</dbReference>
<name>A0ABP0D2X9_9PEZI</name>
<feature type="transmembrane region" description="Helical" evidence="7">
    <location>
        <begin position="192"/>
        <end position="212"/>
    </location>
</feature>
<dbReference type="PROSITE" id="PS50850">
    <property type="entry name" value="MFS"/>
    <property type="match status" value="1"/>
</dbReference>
<evidence type="ECO:0000256" key="4">
    <source>
        <dbReference type="ARBA" id="ARBA00022989"/>
    </source>
</evidence>
<feature type="transmembrane region" description="Helical" evidence="7">
    <location>
        <begin position="411"/>
        <end position="434"/>
    </location>
</feature>
<comment type="caution">
    <text evidence="9">The sequence shown here is derived from an EMBL/GenBank/DDBJ whole genome shotgun (WGS) entry which is preliminary data.</text>
</comment>
<dbReference type="Gene3D" id="1.20.1250.20">
    <property type="entry name" value="MFS general substrate transporter like domains"/>
    <property type="match status" value="2"/>
</dbReference>
<organism evidence="9 10">
    <name type="scientific">Sporothrix bragantina</name>
    <dbReference type="NCBI Taxonomy" id="671064"/>
    <lineage>
        <taxon>Eukaryota</taxon>
        <taxon>Fungi</taxon>
        <taxon>Dikarya</taxon>
        <taxon>Ascomycota</taxon>
        <taxon>Pezizomycotina</taxon>
        <taxon>Sordariomycetes</taxon>
        <taxon>Sordariomycetidae</taxon>
        <taxon>Ophiostomatales</taxon>
        <taxon>Ophiostomataceae</taxon>
        <taxon>Sporothrix</taxon>
    </lineage>
</organism>
<keyword evidence="3 7" id="KW-0812">Transmembrane</keyword>
<feature type="transmembrane region" description="Helical" evidence="7">
    <location>
        <begin position="380"/>
        <end position="399"/>
    </location>
</feature>
<dbReference type="Pfam" id="PF07690">
    <property type="entry name" value="MFS_1"/>
    <property type="match status" value="1"/>
</dbReference>
<feature type="transmembrane region" description="Helical" evidence="7">
    <location>
        <begin position="224"/>
        <end position="246"/>
    </location>
</feature>
<dbReference type="PANTHER" id="PTHR43791:SF36">
    <property type="entry name" value="TRANSPORTER, PUTATIVE (AFU_ORTHOLOGUE AFUA_6G08340)-RELATED"/>
    <property type="match status" value="1"/>
</dbReference>
<dbReference type="InterPro" id="IPR020846">
    <property type="entry name" value="MFS_dom"/>
</dbReference>
<evidence type="ECO:0000256" key="6">
    <source>
        <dbReference type="SAM" id="MobiDB-lite"/>
    </source>
</evidence>
<comment type="subcellular location">
    <subcellularLocation>
        <location evidence="1">Membrane</location>
        <topology evidence="1">Multi-pass membrane protein</topology>
    </subcellularLocation>
</comment>
<keyword evidence="2" id="KW-0813">Transport</keyword>
<feature type="transmembrane region" description="Helical" evidence="7">
    <location>
        <begin position="473"/>
        <end position="498"/>
    </location>
</feature>
<feature type="transmembrane region" description="Helical" evidence="7">
    <location>
        <begin position="356"/>
        <end position="373"/>
    </location>
</feature>
<dbReference type="EMBL" id="CAWUHC010000187">
    <property type="protein sequence ID" value="CAK7237470.1"/>
    <property type="molecule type" value="Genomic_DNA"/>
</dbReference>